<dbReference type="EMBL" id="JAIWQS010000005">
    <property type="protein sequence ID" value="KAJ8765477.1"/>
    <property type="molecule type" value="Genomic_DNA"/>
</dbReference>
<comment type="cofactor">
    <cofactor evidence="11">
        <name>heme</name>
        <dbReference type="ChEBI" id="CHEBI:30413"/>
    </cofactor>
</comment>
<comment type="similarity">
    <text evidence="2 12">Belongs to the cytochrome P450 family.</text>
</comment>
<sequence length="499" mass="56690">MADTTFGLTIVTLLFFLIVLKCYRARALPKNLPPSPPAIPIIGHLHLQKPPMFKTYHNLAQKYGPVFSLKYGSKLVVVVSSESTIQECFMKNDVAFADRPDLLAGKYLGYNNSSIDRAPYGEHWRNLRRIATTQFFCNNCLNMLVNVRKDEVMRLVTKLSSQSLQDFAKVELKSLFQNLTLNVLMRMITGKRYYGDDVTNVEEATEFKELLKEISFYYDASTPADFFPIWNWIDVSRYEKKLIQSAERIDAFLQGLVDECRNNLRPDSTKTALNNFLSVQKSQPEYFTDKLIKGNILILIAAGTDTTSATLEWSMACLLNHPNTLTKVREEIHQQIGQEVLLEEPDIPKLRYLQNVISEALRMYPASPIIDPHMSSQDCVVGGYHIPRGTMLLANAWSLHRDPTLWEDPDTFKAERFETEGVASKFMPFGMGRRSCPGINLANRVLGLTLGSLIQCFDWKRVSEEELDMTEGSGIVMPKAVPLEAMCKARPLLKKINHS</sequence>
<keyword evidence="10" id="KW-0472">Membrane</keyword>
<evidence type="ECO:0000313" key="13">
    <source>
        <dbReference type="EMBL" id="KAJ8765477.1"/>
    </source>
</evidence>
<keyword evidence="14" id="KW-1185">Reference proteome</keyword>
<gene>
    <name evidence="13" type="ORF">K2173_014599</name>
</gene>
<evidence type="ECO:0000256" key="5">
    <source>
        <dbReference type="ARBA" id="ARBA00022723"/>
    </source>
</evidence>
<evidence type="ECO:0000256" key="9">
    <source>
        <dbReference type="ARBA" id="ARBA00023033"/>
    </source>
</evidence>
<keyword evidence="5 11" id="KW-0479">Metal-binding</keyword>
<keyword evidence="9 12" id="KW-0503">Monooxygenase</keyword>
<keyword evidence="7 12" id="KW-0560">Oxidoreductase</keyword>
<dbReference type="InterPro" id="IPR002401">
    <property type="entry name" value="Cyt_P450_E_grp-I"/>
</dbReference>
<evidence type="ECO:0000256" key="7">
    <source>
        <dbReference type="ARBA" id="ARBA00023002"/>
    </source>
</evidence>
<keyword evidence="8 11" id="KW-0408">Iron</keyword>
<feature type="binding site" description="axial binding residue" evidence="11">
    <location>
        <position position="436"/>
    </location>
    <ligand>
        <name>heme</name>
        <dbReference type="ChEBI" id="CHEBI:30413"/>
    </ligand>
    <ligandPart>
        <name>Fe</name>
        <dbReference type="ChEBI" id="CHEBI:18248"/>
    </ligandPart>
</feature>
<comment type="caution">
    <text evidence="13">The sequence shown here is derived from an EMBL/GenBank/DDBJ whole genome shotgun (WGS) entry which is preliminary data.</text>
</comment>
<evidence type="ECO:0000256" key="11">
    <source>
        <dbReference type="PIRSR" id="PIRSR602401-1"/>
    </source>
</evidence>
<evidence type="ECO:0000256" key="2">
    <source>
        <dbReference type="ARBA" id="ARBA00010617"/>
    </source>
</evidence>
<protein>
    <recommendedName>
        <fullName evidence="15">Cytochrome P450</fullName>
    </recommendedName>
</protein>
<dbReference type="GO" id="GO:0016705">
    <property type="term" value="F:oxidoreductase activity, acting on paired donors, with incorporation or reduction of molecular oxygen"/>
    <property type="evidence" value="ECO:0007669"/>
    <property type="project" value="InterPro"/>
</dbReference>
<dbReference type="PRINTS" id="PR00385">
    <property type="entry name" value="P450"/>
</dbReference>
<keyword evidence="6" id="KW-1133">Transmembrane helix</keyword>
<dbReference type="AlphaFoldDB" id="A0AAV8TF35"/>
<dbReference type="InterPro" id="IPR017972">
    <property type="entry name" value="Cyt_P450_CS"/>
</dbReference>
<dbReference type="PROSITE" id="PS00086">
    <property type="entry name" value="CYTOCHROME_P450"/>
    <property type="match status" value="1"/>
</dbReference>
<dbReference type="GO" id="GO:0016020">
    <property type="term" value="C:membrane"/>
    <property type="evidence" value="ECO:0007669"/>
    <property type="project" value="UniProtKB-SubCell"/>
</dbReference>
<dbReference type="GO" id="GO:0004497">
    <property type="term" value="F:monooxygenase activity"/>
    <property type="evidence" value="ECO:0007669"/>
    <property type="project" value="UniProtKB-KW"/>
</dbReference>
<keyword evidence="3 11" id="KW-0349">Heme</keyword>
<dbReference type="CDD" id="cd20653">
    <property type="entry name" value="CYP81"/>
    <property type="match status" value="1"/>
</dbReference>
<dbReference type="InterPro" id="IPR036396">
    <property type="entry name" value="Cyt_P450_sf"/>
</dbReference>
<organism evidence="13 14">
    <name type="scientific">Erythroxylum novogranatense</name>
    <dbReference type="NCBI Taxonomy" id="1862640"/>
    <lineage>
        <taxon>Eukaryota</taxon>
        <taxon>Viridiplantae</taxon>
        <taxon>Streptophyta</taxon>
        <taxon>Embryophyta</taxon>
        <taxon>Tracheophyta</taxon>
        <taxon>Spermatophyta</taxon>
        <taxon>Magnoliopsida</taxon>
        <taxon>eudicotyledons</taxon>
        <taxon>Gunneridae</taxon>
        <taxon>Pentapetalae</taxon>
        <taxon>rosids</taxon>
        <taxon>fabids</taxon>
        <taxon>Malpighiales</taxon>
        <taxon>Erythroxylaceae</taxon>
        <taxon>Erythroxylum</taxon>
    </lineage>
</organism>
<keyword evidence="4" id="KW-0812">Transmembrane</keyword>
<dbReference type="Proteomes" id="UP001159364">
    <property type="component" value="Linkage Group LG05"/>
</dbReference>
<dbReference type="Gene3D" id="1.10.630.10">
    <property type="entry name" value="Cytochrome P450"/>
    <property type="match status" value="1"/>
</dbReference>
<evidence type="ECO:0000256" key="8">
    <source>
        <dbReference type="ARBA" id="ARBA00023004"/>
    </source>
</evidence>
<dbReference type="Pfam" id="PF00067">
    <property type="entry name" value="p450"/>
    <property type="match status" value="1"/>
</dbReference>
<evidence type="ECO:0000256" key="6">
    <source>
        <dbReference type="ARBA" id="ARBA00022989"/>
    </source>
</evidence>
<dbReference type="FunFam" id="1.10.630.10:FF:000023">
    <property type="entry name" value="Cytochrome P450 family protein"/>
    <property type="match status" value="1"/>
</dbReference>
<evidence type="ECO:0000313" key="14">
    <source>
        <dbReference type="Proteomes" id="UP001159364"/>
    </source>
</evidence>
<reference evidence="13 14" key="1">
    <citation type="submission" date="2021-09" db="EMBL/GenBank/DDBJ databases">
        <title>Genomic insights and catalytic innovation underlie evolution of tropane alkaloids biosynthesis.</title>
        <authorList>
            <person name="Wang Y.-J."/>
            <person name="Tian T."/>
            <person name="Huang J.-P."/>
            <person name="Huang S.-X."/>
        </authorList>
    </citation>
    <scope>NUCLEOTIDE SEQUENCE [LARGE SCALE GENOMIC DNA]</scope>
    <source>
        <strain evidence="13">KIB-2018</strain>
        <tissue evidence="13">Leaf</tissue>
    </source>
</reference>
<dbReference type="GO" id="GO:0005506">
    <property type="term" value="F:iron ion binding"/>
    <property type="evidence" value="ECO:0007669"/>
    <property type="project" value="InterPro"/>
</dbReference>
<name>A0AAV8TF35_9ROSI</name>
<evidence type="ECO:0000256" key="4">
    <source>
        <dbReference type="ARBA" id="ARBA00022692"/>
    </source>
</evidence>
<dbReference type="InterPro" id="IPR001128">
    <property type="entry name" value="Cyt_P450"/>
</dbReference>
<dbReference type="SUPFAM" id="SSF48264">
    <property type="entry name" value="Cytochrome P450"/>
    <property type="match status" value="1"/>
</dbReference>
<evidence type="ECO:0000256" key="12">
    <source>
        <dbReference type="RuleBase" id="RU000461"/>
    </source>
</evidence>
<dbReference type="PRINTS" id="PR00463">
    <property type="entry name" value="EP450I"/>
</dbReference>
<evidence type="ECO:0000256" key="3">
    <source>
        <dbReference type="ARBA" id="ARBA00022617"/>
    </source>
</evidence>
<evidence type="ECO:0008006" key="15">
    <source>
        <dbReference type="Google" id="ProtNLM"/>
    </source>
</evidence>
<comment type="subcellular location">
    <subcellularLocation>
        <location evidence="1">Membrane</location>
        <topology evidence="1">Single-pass membrane protein</topology>
    </subcellularLocation>
</comment>
<evidence type="ECO:0000256" key="10">
    <source>
        <dbReference type="ARBA" id="ARBA00023136"/>
    </source>
</evidence>
<dbReference type="InterPro" id="IPR050651">
    <property type="entry name" value="Plant_Cytochrome_P450_Monoox"/>
</dbReference>
<proteinExistence type="inferred from homology"/>
<dbReference type="PANTHER" id="PTHR47947">
    <property type="entry name" value="CYTOCHROME P450 82C3-RELATED"/>
    <property type="match status" value="1"/>
</dbReference>
<dbReference type="GO" id="GO:0020037">
    <property type="term" value="F:heme binding"/>
    <property type="evidence" value="ECO:0007669"/>
    <property type="project" value="InterPro"/>
</dbReference>
<dbReference type="PANTHER" id="PTHR47947:SF62">
    <property type="entry name" value="CYTOCHROME P450, FAMILY 81, SUBFAMILY D, POLYPEPTIDE 5"/>
    <property type="match status" value="1"/>
</dbReference>
<evidence type="ECO:0000256" key="1">
    <source>
        <dbReference type="ARBA" id="ARBA00004167"/>
    </source>
</evidence>
<accession>A0AAV8TF35</accession>